<keyword evidence="4 5" id="KW-0472">Membrane</keyword>
<dbReference type="SUPFAM" id="SSF103473">
    <property type="entry name" value="MFS general substrate transporter"/>
    <property type="match status" value="1"/>
</dbReference>
<evidence type="ECO:0000256" key="1">
    <source>
        <dbReference type="ARBA" id="ARBA00004141"/>
    </source>
</evidence>
<feature type="domain" description="Major facilitator superfamily (MFS) profile" evidence="6">
    <location>
        <begin position="45"/>
        <end position="533"/>
    </location>
</feature>
<feature type="transmembrane region" description="Helical" evidence="5">
    <location>
        <begin position="35"/>
        <end position="58"/>
    </location>
</feature>
<dbReference type="PROSITE" id="PS50850">
    <property type="entry name" value="MFS"/>
    <property type="match status" value="1"/>
</dbReference>
<dbReference type="InterPro" id="IPR011701">
    <property type="entry name" value="MFS"/>
</dbReference>
<dbReference type="Gene3D" id="1.20.1250.20">
    <property type="entry name" value="MFS general substrate transporter like domains"/>
    <property type="match status" value="1"/>
</dbReference>
<keyword evidence="8" id="KW-1185">Reference proteome</keyword>
<feature type="transmembrane region" description="Helical" evidence="5">
    <location>
        <begin position="404"/>
        <end position="422"/>
    </location>
</feature>
<keyword evidence="3 5" id="KW-1133">Transmembrane helix</keyword>
<protein>
    <recommendedName>
        <fullName evidence="6">Major facilitator superfamily (MFS) profile domain-containing protein</fullName>
    </recommendedName>
</protein>
<evidence type="ECO:0000313" key="8">
    <source>
        <dbReference type="Proteomes" id="UP001497453"/>
    </source>
</evidence>
<dbReference type="InterPro" id="IPR020846">
    <property type="entry name" value="MFS_dom"/>
</dbReference>
<keyword evidence="2 5" id="KW-0812">Transmembrane</keyword>
<sequence length="550" mass="58408">MSDIEDAIAIPVTPVTKVEGLDIGEPVSVRNSPPAYLSGSKLLLVFGALMLSGLLVNLDQTIVATALPRIVSIFDALNLATWVAAAYFLTQAGLMLGVGQLITTIPIKGVYLSAITLFEVGSVICGAAPSMEVLIFGRAIAGCGAAGMTICSVATLATFARLEHRPLLFAGFGALVAFASIIGPILGGAFTDHVSWRWCFYINLPIGALSFVAMAIWLPSYQPVNVSKSRGLLTRLSHILDWAGLVMCLGFSICILLALTWGGSTKPWSSGAVIGPLCIAGVLFAIFIIWEGRQGEVALVPHFLFLRKSYTGACLEGMCLLTSLIVAVYYLPLWYQINGRSSIQSGIDILPILLSFVIAAAISAGITKITGHYKHLLVLCPLLSVAGSALLFKVSASTSSAQLLGYQILVGVCAFQTTYIAIQAEWADTPDETTRASSIMTFLSNFGPLVCLSIAGAIFNNCLSTNIGRISNLSPDLIKELTQTITIISSLPEPLQSEVRKASVDSLNPVFLIVLTTSALGTLLALLVKDHDLHERAAVMDTSRDLNQDV</sequence>
<name>A0ABP1CXT3_9APHY</name>
<feature type="transmembrane region" description="Helical" evidence="5">
    <location>
        <begin position="271"/>
        <end position="290"/>
    </location>
</feature>
<dbReference type="PANTHER" id="PTHR23501:SF198">
    <property type="entry name" value="AZOLE RESISTANCE PROTEIN 1-RELATED"/>
    <property type="match status" value="1"/>
</dbReference>
<feature type="transmembrane region" description="Helical" evidence="5">
    <location>
        <begin position="166"/>
        <end position="186"/>
    </location>
</feature>
<dbReference type="EMBL" id="OZ037945">
    <property type="protein sequence ID" value="CAL1700461.1"/>
    <property type="molecule type" value="Genomic_DNA"/>
</dbReference>
<comment type="subcellular location">
    <subcellularLocation>
        <location evidence="1">Membrane</location>
        <topology evidence="1">Multi-pass membrane protein</topology>
    </subcellularLocation>
</comment>
<reference evidence="8" key="1">
    <citation type="submission" date="2024-04" db="EMBL/GenBank/DDBJ databases">
        <authorList>
            <person name="Shaw F."/>
            <person name="Minotto A."/>
        </authorList>
    </citation>
    <scope>NUCLEOTIDE SEQUENCE [LARGE SCALE GENOMIC DNA]</scope>
</reference>
<dbReference type="Pfam" id="PF07690">
    <property type="entry name" value="MFS_1"/>
    <property type="match status" value="1"/>
</dbReference>
<dbReference type="Proteomes" id="UP001497453">
    <property type="component" value="Chromosome 2"/>
</dbReference>
<feature type="transmembrane region" description="Helical" evidence="5">
    <location>
        <begin position="109"/>
        <end position="128"/>
    </location>
</feature>
<proteinExistence type="predicted"/>
<feature type="transmembrane region" description="Helical" evidence="5">
    <location>
        <begin position="70"/>
        <end position="89"/>
    </location>
</feature>
<feature type="transmembrane region" description="Helical" evidence="5">
    <location>
        <begin position="510"/>
        <end position="528"/>
    </location>
</feature>
<evidence type="ECO:0000256" key="2">
    <source>
        <dbReference type="ARBA" id="ARBA00022692"/>
    </source>
</evidence>
<feature type="transmembrane region" description="Helical" evidence="5">
    <location>
        <begin position="310"/>
        <end position="335"/>
    </location>
</feature>
<feature type="transmembrane region" description="Helical" evidence="5">
    <location>
        <begin position="198"/>
        <end position="219"/>
    </location>
</feature>
<feature type="transmembrane region" description="Helical" evidence="5">
    <location>
        <begin position="347"/>
        <end position="366"/>
    </location>
</feature>
<evidence type="ECO:0000259" key="6">
    <source>
        <dbReference type="PROSITE" id="PS50850"/>
    </source>
</evidence>
<evidence type="ECO:0000313" key="7">
    <source>
        <dbReference type="EMBL" id="CAL1700461.1"/>
    </source>
</evidence>
<dbReference type="PANTHER" id="PTHR23501">
    <property type="entry name" value="MAJOR FACILITATOR SUPERFAMILY"/>
    <property type="match status" value="1"/>
</dbReference>
<evidence type="ECO:0000256" key="3">
    <source>
        <dbReference type="ARBA" id="ARBA00022989"/>
    </source>
</evidence>
<gene>
    <name evidence="7" type="ORF">GFSPODELE1_LOCUS3160</name>
</gene>
<evidence type="ECO:0000256" key="5">
    <source>
        <dbReference type="SAM" id="Phobius"/>
    </source>
</evidence>
<feature type="transmembrane region" description="Helical" evidence="5">
    <location>
        <begin position="442"/>
        <end position="463"/>
    </location>
</feature>
<feature type="transmembrane region" description="Helical" evidence="5">
    <location>
        <begin position="372"/>
        <end position="392"/>
    </location>
</feature>
<feature type="transmembrane region" description="Helical" evidence="5">
    <location>
        <begin position="140"/>
        <end position="160"/>
    </location>
</feature>
<dbReference type="InterPro" id="IPR036259">
    <property type="entry name" value="MFS_trans_sf"/>
</dbReference>
<dbReference type="Gene3D" id="1.20.1720.10">
    <property type="entry name" value="Multidrug resistance protein D"/>
    <property type="match status" value="1"/>
</dbReference>
<accession>A0ABP1CXT3</accession>
<organism evidence="7 8">
    <name type="scientific">Somion occarium</name>
    <dbReference type="NCBI Taxonomy" id="3059160"/>
    <lineage>
        <taxon>Eukaryota</taxon>
        <taxon>Fungi</taxon>
        <taxon>Dikarya</taxon>
        <taxon>Basidiomycota</taxon>
        <taxon>Agaricomycotina</taxon>
        <taxon>Agaricomycetes</taxon>
        <taxon>Polyporales</taxon>
        <taxon>Cerrenaceae</taxon>
        <taxon>Somion</taxon>
    </lineage>
</organism>
<feature type="transmembrane region" description="Helical" evidence="5">
    <location>
        <begin position="239"/>
        <end position="259"/>
    </location>
</feature>
<evidence type="ECO:0000256" key="4">
    <source>
        <dbReference type="ARBA" id="ARBA00023136"/>
    </source>
</evidence>